<evidence type="ECO:0000256" key="9">
    <source>
        <dbReference type="ARBA" id="ARBA00022833"/>
    </source>
</evidence>
<evidence type="ECO:0000313" key="16">
    <source>
        <dbReference type="Proteomes" id="UP001470230"/>
    </source>
</evidence>
<evidence type="ECO:0000256" key="5">
    <source>
        <dbReference type="ARBA" id="ARBA00022679"/>
    </source>
</evidence>
<comment type="caution">
    <text evidence="15">The sequence shown here is derived from an EMBL/GenBank/DDBJ whole genome shotgun (WGS) entry which is preliminary data.</text>
</comment>
<comment type="subcellular location">
    <subcellularLocation>
        <location evidence="2">Endomembrane system</location>
    </subcellularLocation>
</comment>
<evidence type="ECO:0000256" key="1">
    <source>
        <dbReference type="ARBA" id="ARBA00000900"/>
    </source>
</evidence>
<evidence type="ECO:0000256" key="2">
    <source>
        <dbReference type="ARBA" id="ARBA00004308"/>
    </source>
</evidence>
<comment type="pathway">
    <text evidence="3">Protein modification; protein ubiquitination.</text>
</comment>
<dbReference type="InterPro" id="IPR017907">
    <property type="entry name" value="Znf_RING_CS"/>
</dbReference>
<evidence type="ECO:0000256" key="7">
    <source>
        <dbReference type="ARBA" id="ARBA00022771"/>
    </source>
</evidence>
<comment type="catalytic activity">
    <reaction evidence="1">
        <text>S-ubiquitinyl-[E2 ubiquitin-conjugating enzyme]-L-cysteine + [acceptor protein]-L-lysine = [E2 ubiquitin-conjugating enzyme]-L-cysteine + N(6)-ubiquitinyl-[acceptor protein]-L-lysine.</text>
        <dbReference type="EC" id="2.3.2.27"/>
    </reaction>
</comment>
<accession>A0ABR2KUZ2</accession>
<dbReference type="Pfam" id="PF13445">
    <property type="entry name" value="zf-RING_UBOX"/>
    <property type="match status" value="1"/>
</dbReference>
<evidence type="ECO:0000256" key="12">
    <source>
        <dbReference type="SAM" id="MobiDB-lite"/>
    </source>
</evidence>
<dbReference type="PROSITE" id="PS50089">
    <property type="entry name" value="ZF_RING_2"/>
    <property type="match status" value="1"/>
</dbReference>
<dbReference type="Gene3D" id="3.30.40.10">
    <property type="entry name" value="Zinc/RING finger domain, C3HC4 (zinc finger)"/>
    <property type="match status" value="1"/>
</dbReference>
<gene>
    <name evidence="15" type="ORF">M9Y10_023356</name>
</gene>
<evidence type="ECO:0000256" key="11">
    <source>
        <dbReference type="PROSITE-ProRule" id="PRU00175"/>
    </source>
</evidence>
<keyword evidence="8" id="KW-0833">Ubl conjugation pathway</keyword>
<protein>
    <recommendedName>
        <fullName evidence="4">RING-type E3 ubiquitin transferase</fullName>
        <ecNumber evidence="4">2.3.2.27</ecNumber>
    </recommendedName>
</protein>
<proteinExistence type="predicted"/>
<dbReference type="PROSITE" id="PS00518">
    <property type="entry name" value="ZF_RING_1"/>
    <property type="match status" value="1"/>
</dbReference>
<keyword evidence="13" id="KW-0812">Transmembrane</keyword>
<dbReference type="Proteomes" id="UP001470230">
    <property type="component" value="Unassembled WGS sequence"/>
</dbReference>
<evidence type="ECO:0000256" key="13">
    <source>
        <dbReference type="SAM" id="Phobius"/>
    </source>
</evidence>
<organism evidence="15 16">
    <name type="scientific">Tritrichomonas musculus</name>
    <dbReference type="NCBI Taxonomy" id="1915356"/>
    <lineage>
        <taxon>Eukaryota</taxon>
        <taxon>Metamonada</taxon>
        <taxon>Parabasalia</taxon>
        <taxon>Tritrichomonadida</taxon>
        <taxon>Tritrichomonadidae</taxon>
        <taxon>Tritrichomonas</taxon>
    </lineage>
</organism>
<keyword evidence="7 11" id="KW-0863">Zinc-finger</keyword>
<evidence type="ECO:0000256" key="10">
    <source>
        <dbReference type="ARBA" id="ARBA00023136"/>
    </source>
</evidence>
<dbReference type="EC" id="2.3.2.27" evidence="4"/>
<feature type="compositionally biased region" description="Basic and acidic residues" evidence="12">
    <location>
        <begin position="1"/>
        <end position="16"/>
    </location>
</feature>
<sequence length="189" mass="21814">MHKAEEASDKNYEPKPDSNNGGEQKKTERWHCPICKDQLKSPVVSPCGHIFCWPCISKHLQNEENGNKICPVCHKPLDLEKIVPIYGQTNQAKDNEAPPPPKAERVETEEEIRERNRQNNQFFNQNGNNFNFEFGMFPFGASIGFTYRNGTGFQAYRGNNRQGFRNPLFIMFFVFLLPTIIMMFTSAMM</sequence>
<evidence type="ECO:0000256" key="6">
    <source>
        <dbReference type="ARBA" id="ARBA00022723"/>
    </source>
</evidence>
<keyword evidence="5" id="KW-0808">Transferase</keyword>
<evidence type="ECO:0000256" key="4">
    <source>
        <dbReference type="ARBA" id="ARBA00012483"/>
    </source>
</evidence>
<keyword evidence="16" id="KW-1185">Reference proteome</keyword>
<evidence type="ECO:0000259" key="14">
    <source>
        <dbReference type="PROSITE" id="PS50089"/>
    </source>
</evidence>
<evidence type="ECO:0000256" key="3">
    <source>
        <dbReference type="ARBA" id="ARBA00004906"/>
    </source>
</evidence>
<keyword evidence="6" id="KW-0479">Metal-binding</keyword>
<keyword evidence="9" id="KW-0862">Zinc</keyword>
<dbReference type="InterPro" id="IPR045103">
    <property type="entry name" value="RNF5/RNF185-like"/>
</dbReference>
<name>A0ABR2KUZ2_9EUKA</name>
<feature type="transmembrane region" description="Helical" evidence="13">
    <location>
        <begin position="168"/>
        <end position="188"/>
    </location>
</feature>
<feature type="region of interest" description="Disordered" evidence="12">
    <location>
        <begin position="1"/>
        <end position="27"/>
    </location>
</feature>
<dbReference type="SUPFAM" id="SSF57850">
    <property type="entry name" value="RING/U-box"/>
    <property type="match status" value="1"/>
</dbReference>
<dbReference type="PANTHER" id="PTHR12313">
    <property type="entry name" value="E3 UBIQUITIN-PROTEIN LIGASE RNF5-RELATED"/>
    <property type="match status" value="1"/>
</dbReference>
<keyword evidence="10 13" id="KW-0472">Membrane</keyword>
<evidence type="ECO:0000256" key="8">
    <source>
        <dbReference type="ARBA" id="ARBA00022786"/>
    </source>
</evidence>
<dbReference type="InterPro" id="IPR027370">
    <property type="entry name" value="Znf-RING_euk"/>
</dbReference>
<feature type="domain" description="RING-type" evidence="14">
    <location>
        <begin position="32"/>
        <end position="74"/>
    </location>
</feature>
<reference evidence="15 16" key="1">
    <citation type="submission" date="2024-04" db="EMBL/GenBank/DDBJ databases">
        <title>Tritrichomonas musculus Genome.</title>
        <authorList>
            <person name="Alves-Ferreira E."/>
            <person name="Grigg M."/>
            <person name="Lorenzi H."/>
            <person name="Galac M."/>
        </authorList>
    </citation>
    <scope>NUCLEOTIDE SEQUENCE [LARGE SCALE GENOMIC DNA]</scope>
    <source>
        <strain evidence="15 16">EAF2021</strain>
    </source>
</reference>
<dbReference type="EMBL" id="JAPFFF010000003">
    <property type="protein sequence ID" value="KAK8894915.1"/>
    <property type="molecule type" value="Genomic_DNA"/>
</dbReference>
<dbReference type="InterPro" id="IPR001841">
    <property type="entry name" value="Znf_RING"/>
</dbReference>
<keyword evidence="13" id="KW-1133">Transmembrane helix</keyword>
<dbReference type="SMART" id="SM00184">
    <property type="entry name" value="RING"/>
    <property type="match status" value="1"/>
</dbReference>
<evidence type="ECO:0000313" key="15">
    <source>
        <dbReference type="EMBL" id="KAK8894915.1"/>
    </source>
</evidence>
<dbReference type="InterPro" id="IPR013083">
    <property type="entry name" value="Znf_RING/FYVE/PHD"/>
</dbReference>